<dbReference type="AlphaFoldDB" id="A0A2U2DSZ4"/>
<proteinExistence type="predicted"/>
<reference evidence="2 3" key="1">
    <citation type="submission" date="2018-05" db="EMBL/GenBank/DDBJ databases">
        <title>The draft genome of strain NS-104.</title>
        <authorList>
            <person name="Hang P."/>
            <person name="Jiang J."/>
        </authorList>
    </citation>
    <scope>NUCLEOTIDE SEQUENCE [LARGE SCALE GENOMIC DNA]</scope>
    <source>
        <strain evidence="2 3">NS-104</strain>
    </source>
</reference>
<name>A0A2U2DSZ4_9HYPH</name>
<sequence>MLVLLTLATVAASLVLEWAFHRFDRACSVEWRTPASWRHLAAGIAGPRPQRKPMRLQKAERQMNEPFKEA</sequence>
<evidence type="ECO:0000313" key="3">
    <source>
        <dbReference type="Proteomes" id="UP000245252"/>
    </source>
</evidence>
<evidence type="ECO:0000313" key="2">
    <source>
        <dbReference type="EMBL" id="PWE56433.1"/>
    </source>
</evidence>
<keyword evidence="3" id="KW-1185">Reference proteome</keyword>
<accession>A0A2U2DSZ4</accession>
<feature type="compositionally biased region" description="Basic and acidic residues" evidence="1">
    <location>
        <begin position="57"/>
        <end position="70"/>
    </location>
</feature>
<dbReference type="Proteomes" id="UP000245252">
    <property type="component" value="Unassembled WGS sequence"/>
</dbReference>
<dbReference type="EMBL" id="QFBC01000003">
    <property type="protein sequence ID" value="PWE56433.1"/>
    <property type="molecule type" value="Genomic_DNA"/>
</dbReference>
<feature type="region of interest" description="Disordered" evidence="1">
    <location>
        <begin position="45"/>
        <end position="70"/>
    </location>
</feature>
<dbReference type="RefSeq" id="WP_109457808.1">
    <property type="nucleotide sequence ID" value="NZ_QFBC01000003.1"/>
</dbReference>
<protein>
    <submittedName>
        <fullName evidence="2">Uncharacterized protein</fullName>
    </submittedName>
</protein>
<gene>
    <name evidence="2" type="ORF">DEM27_08530</name>
</gene>
<organism evidence="2 3">
    <name type="scientific">Metarhizobium album</name>
    <dbReference type="NCBI Taxonomy" id="2182425"/>
    <lineage>
        <taxon>Bacteria</taxon>
        <taxon>Pseudomonadati</taxon>
        <taxon>Pseudomonadota</taxon>
        <taxon>Alphaproteobacteria</taxon>
        <taxon>Hyphomicrobiales</taxon>
        <taxon>Rhizobiaceae</taxon>
        <taxon>Metarhizobium</taxon>
    </lineage>
</organism>
<comment type="caution">
    <text evidence="2">The sequence shown here is derived from an EMBL/GenBank/DDBJ whole genome shotgun (WGS) entry which is preliminary data.</text>
</comment>
<evidence type="ECO:0000256" key="1">
    <source>
        <dbReference type="SAM" id="MobiDB-lite"/>
    </source>
</evidence>